<keyword evidence="2" id="KW-0201">Cytochrome c-type biogenesis</keyword>
<dbReference type="GO" id="GO:0017004">
    <property type="term" value="P:cytochrome complex assembly"/>
    <property type="evidence" value="ECO:0007669"/>
    <property type="project" value="UniProtKB-KW"/>
</dbReference>
<evidence type="ECO:0000256" key="1">
    <source>
        <dbReference type="ARBA" id="ARBA00004196"/>
    </source>
</evidence>
<dbReference type="InterPro" id="IPR013766">
    <property type="entry name" value="Thioredoxin_domain"/>
</dbReference>
<dbReference type="AlphaFoldDB" id="A0A511T3N2"/>
<evidence type="ECO:0000256" key="2">
    <source>
        <dbReference type="ARBA" id="ARBA00022748"/>
    </source>
</evidence>
<dbReference type="GO" id="GO:0030313">
    <property type="term" value="C:cell envelope"/>
    <property type="evidence" value="ECO:0007669"/>
    <property type="project" value="UniProtKB-SubCell"/>
</dbReference>
<dbReference type="RefSeq" id="WP_074957245.1">
    <property type="nucleotide sequence ID" value="NZ_BJXR01000030.1"/>
</dbReference>
<dbReference type="Proteomes" id="UP000321514">
    <property type="component" value="Unassembled WGS sequence"/>
</dbReference>
<protein>
    <recommendedName>
        <fullName evidence="4">Thioredoxin domain-containing protein</fullName>
    </recommendedName>
</protein>
<dbReference type="EMBL" id="BJXR01000030">
    <property type="protein sequence ID" value="GEN08779.1"/>
    <property type="molecule type" value="Genomic_DNA"/>
</dbReference>
<dbReference type="OrthoDB" id="9813820at2"/>
<dbReference type="PANTHER" id="PTHR42852:SF13">
    <property type="entry name" value="PROTEIN DIPZ"/>
    <property type="match status" value="1"/>
</dbReference>
<dbReference type="Gene3D" id="3.40.30.10">
    <property type="entry name" value="Glutaredoxin"/>
    <property type="match status" value="1"/>
</dbReference>
<dbReference type="PANTHER" id="PTHR42852">
    <property type="entry name" value="THIOL:DISULFIDE INTERCHANGE PROTEIN DSBE"/>
    <property type="match status" value="1"/>
</dbReference>
<comment type="subcellular location">
    <subcellularLocation>
        <location evidence="1">Cell envelope</location>
    </subcellularLocation>
</comment>
<dbReference type="CDD" id="cd02966">
    <property type="entry name" value="TlpA_like_family"/>
    <property type="match status" value="1"/>
</dbReference>
<reference evidence="5 6" key="1">
    <citation type="submission" date="2019-07" db="EMBL/GenBank/DDBJ databases">
        <title>Whole genome shotgun sequence of Myxococcus fulvus NBRC 100333.</title>
        <authorList>
            <person name="Hosoyama A."/>
            <person name="Uohara A."/>
            <person name="Ohji S."/>
            <person name="Ichikawa N."/>
        </authorList>
    </citation>
    <scope>NUCLEOTIDE SEQUENCE [LARGE SCALE GENOMIC DNA]</scope>
    <source>
        <strain evidence="5 6">NBRC 100333</strain>
    </source>
</reference>
<dbReference type="STRING" id="1334629.MFUL124B02_15750"/>
<sequence>MRGVAALLLLSPLTACRTEPPPPSYLRVEGPAPRLAEVPDSRALLVIFWATWCPPCRSETPQLVSLAEAPPDALRVVVFSHDTDTKAVETFLEGPPPAALHLRLDEGHQVARAFGVDTLPQSFLVVDGRLVARFAGPREWDSRGMRRLLEKLIREHPPQASAPSR</sequence>
<evidence type="ECO:0000313" key="5">
    <source>
        <dbReference type="EMBL" id="GEN08779.1"/>
    </source>
</evidence>
<dbReference type="InterPro" id="IPR013740">
    <property type="entry name" value="Redoxin"/>
</dbReference>
<dbReference type="PROSITE" id="PS51352">
    <property type="entry name" value="THIOREDOXIN_2"/>
    <property type="match status" value="1"/>
</dbReference>
<feature type="domain" description="Thioredoxin" evidence="4">
    <location>
        <begin position="13"/>
        <end position="154"/>
    </location>
</feature>
<keyword evidence="3" id="KW-0676">Redox-active center</keyword>
<dbReference type="InterPro" id="IPR017937">
    <property type="entry name" value="Thioredoxin_CS"/>
</dbReference>
<comment type="caution">
    <text evidence="5">The sequence shown here is derived from an EMBL/GenBank/DDBJ whole genome shotgun (WGS) entry which is preliminary data.</text>
</comment>
<gene>
    <name evidence="5" type="ORF">MFU01_38160</name>
</gene>
<name>A0A511T3N2_MYXFU</name>
<accession>A0A511T3N2</accession>
<evidence type="ECO:0000256" key="3">
    <source>
        <dbReference type="ARBA" id="ARBA00023284"/>
    </source>
</evidence>
<dbReference type="SUPFAM" id="SSF52833">
    <property type="entry name" value="Thioredoxin-like"/>
    <property type="match status" value="1"/>
</dbReference>
<dbReference type="PROSITE" id="PS00194">
    <property type="entry name" value="THIOREDOXIN_1"/>
    <property type="match status" value="1"/>
</dbReference>
<dbReference type="InterPro" id="IPR050553">
    <property type="entry name" value="Thioredoxin_ResA/DsbE_sf"/>
</dbReference>
<proteinExistence type="predicted"/>
<dbReference type="GO" id="GO:0016491">
    <property type="term" value="F:oxidoreductase activity"/>
    <property type="evidence" value="ECO:0007669"/>
    <property type="project" value="InterPro"/>
</dbReference>
<organism evidence="5 6">
    <name type="scientific">Myxococcus fulvus</name>
    <dbReference type="NCBI Taxonomy" id="33"/>
    <lineage>
        <taxon>Bacteria</taxon>
        <taxon>Pseudomonadati</taxon>
        <taxon>Myxococcota</taxon>
        <taxon>Myxococcia</taxon>
        <taxon>Myxococcales</taxon>
        <taxon>Cystobacterineae</taxon>
        <taxon>Myxococcaceae</taxon>
        <taxon>Myxococcus</taxon>
    </lineage>
</organism>
<evidence type="ECO:0000313" key="6">
    <source>
        <dbReference type="Proteomes" id="UP000321514"/>
    </source>
</evidence>
<dbReference type="Pfam" id="PF08534">
    <property type="entry name" value="Redoxin"/>
    <property type="match status" value="1"/>
</dbReference>
<evidence type="ECO:0000259" key="4">
    <source>
        <dbReference type="PROSITE" id="PS51352"/>
    </source>
</evidence>
<dbReference type="InterPro" id="IPR036249">
    <property type="entry name" value="Thioredoxin-like_sf"/>
</dbReference>